<keyword evidence="1" id="KW-0812">Transmembrane</keyword>
<feature type="transmembrane region" description="Helical" evidence="1">
    <location>
        <begin position="318"/>
        <end position="337"/>
    </location>
</feature>
<feature type="transmembrane region" description="Helical" evidence="1">
    <location>
        <begin position="462"/>
        <end position="486"/>
    </location>
</feature>
<feature type="transmembrane region" description="Helical" evidence="1">
    <location>
        <begin position="148"/>
        <end position="172"/>
    </location>
</feature>
<feature type="transmembrane region" description="Helical" evidence="1">
    <location>
        <begin position="244"/>
        <end position="269"/>
    </location>
</feature>
<feature type="transmembrane region" description="Helical" evidence="1">
    <location>
        <begin position="415"/>
        <end position="442"/>
    </location>
</feature>
<accession>A0A4S3TR39</accession>
<sequence length="534" mass="55257">MSTTHSRTIARVELRRRFRALQEDAAQLIAITLVVLMFVPFSLIGLLGVLVFGMEVGSGGLETPLELVRMGAVYGWLFVAGFGGYRAYATALRPDRLDGLLTTVSHRDLFGGLVLAELLLWGIPLGLISVGAAFAFAAGSGSMVAVPFVLLTIWTAFGTAFATGLGLALGVMNTGVRSALVARLRTVVVLCLGIAYVGVIFTQNVGAVLDPLYWLLEPTPISWYADLALLGTATAASPARGGGVLLASALFLAASSVALSRLAAWLWYADGISIEREAATAAPTDRQSRLSRVFSQPVVGVVLADWKRARREPIALSFVLYPLVLLAGPTITLIQTGTVTGTFPLLIVLCGTWITGVLFTLNVVGNEGAVLPATVLSPGAGRSLVVGHVVAGALVGVPATVVATVLFGLLAPHSIAVVATLAASGIVLAGCAGPIATGIGAVVPRFQAVSVSRSTKAIVPSLLAFAIYSVTIALLALPTMLVHTFVGQELASLIGTSQVVVTASTVVLTALVAAPLAVLSARYAIRSVEAFHFE</sequence>
<evidence type="ECO:0000313" key="2">
    <source>
        <dbReference type="EMBL" id="THE66100.1"/>
    </source>
</evidence>
<evidence type="ECO:0000256" key="1">
    <source>
        <dbReference type="SAM" id="Phobius"/>
    </source>
</evidence>
<dbReference type="AlphaFoldDB" id="A0A4S3TR39"/>
<keyword evidence="1" id="KW-0472">Membrane</keyword>
<feature type="transmembrane region" description="Helical" evidence="1">
    <location>
        <begin position="498"/>
        <end position="519"/>
    </location>
</feature>
<evidence type="ECO:0000313" key="3">
    <source>
        <dbReference type="Proteomes" id="UP000318864"/>
    </source>
</evidence>
<feature type="transmembrane region" description="Helical" evidence="1">
    <location>
        <begin position="71"/>
        <end position="88"/>
    </location>
</feature>
<gene>
    <name evidence="2" type="ORF">D8Y22_04035</name>
</gene>
<reference evidence="2 3" key="1">
    <citation type="submission" date="2018-10" db="EMBL/GenBank/DDBJ databases">
        <title>Natronolimnobius sp. XQ-INN 246 isolated from Inner Mongolia Autonomous Region of China.</title>
        <authorList>
            <person name="Xue Q."/>
        </authorList>
    </citation>
    <scope>NUCLEOTIDE SEQUENCE [LARGE SCALE GENOMIC DNA]</scope>
    <source>
        <strain evidence="2 3">XQ-INN 246</strain>
    </source>
</reference>
<name>A0A4S3TR39_9EURY</name>
<feature type="transmembrane region" description="Helical" evidence="1">
    <location>
        <begin position="109"/>
        <end position="136"/>
    </location>
</feature>
<proteinExistence type="predicted"/>
<organism evidence="2 3">
    <name type="scientific">Salinadaptatus halalkaliphilus</name>
    <dbReference type="NCBI Taxonomy" id="2419781"/>
    <lineage>
        <taxon>Archaea</taxon>
        <taxon>Methanobacteriati</taxon>
        <taxon>Methanobacteriota</taxon>
        <taxon>Stenosarchaea group</taxon>
        <taxon>Halobacteria</taxon>
        <taxon>Halobacteriales</taxon>
        <taxon>Natrialbaceae</taxon>
        <taxon>Salinadaptatus</taxon>
    </lineage>
</organism>
<feature type="transmembrane region" description="Helical" evidence="1">
    <location>
        <begin position="184"/>
        <end position="201"/>
    </location>
</feature>
<feature type="transmembrane region" description="Helical" evidence="1">
    <location>
        <begin position="385"/>
        <end position="409"/>
    </location>
</feature>
<dbReference type="Proteomes" id="UP000318864">
    <property type="component" value="Unassembled WGS sequence"/>
</dbReference>
<comment type="caution">
    <text evidence="2">The sequence shown here is derived from an EMBL/GenBank/DDBJ whole genome shotgun (WGS) entry which is preliminary data.</text>
</comment>
<dbReference type="OrthoDB" id="293659at2157"/>
<keyword evidence="3" id="KW-1185">Reference proteome</keyword>
<keyword evidence="1" id="KW-1133">Transmembrane helix</keyword>
<feature type="transmembrane region" description="Helical" evidence="1">
    <location>
        <begin position="25"/>
        <end position="51"/>
    </location>
</feature>
<feature type="transmembrane region" description="Helical" evidence="1">
    <location>
        <begin position="343"/>
        <end position="364"/>
    </location>
</feature>
<protein>
    <submittedName>
        <fullName evidence="2">Uncharacterized protein</fullName>
    </submittedName>
</protein>
<dbReference type="EMBL" id="RBZW01000012">
    <property type="protein sequence ID" value="THE66100.1"/>
    <property type="molecule type" value="Genomic_DNA"/>
</dbReference>
<dbReference type="RefSeq" id="WP_141463438.1">
    <property type="nucleotide sequence ID" value="NZ_RBZW01000012.1"/>
</dbReference>